<comment type="caution">
    <text evidence="2">The sequence shown here is derived from an EMBL/GenBank/DDBJ whole genome shotgun (WGS) entry which is preliminary data.</text>
</comment>
<name>A0A9P6WSG5_RHIOR</name>
<reference evidence="2" key="1">
    <citation type="journal article" date="2020" name="Microb. Genom.">
        <title>Genetic diversity of clinical and environmental Mucorales isolates obtained from an investigation of mucormycosis cases among solid organ transplant recipients.</title>
        <authorList>
            <person name="Nguyen M.H."/>
            <person name="Kaul D."/>
            <person name="Muto C."/>
            <person name="Cheng S.J."/>
            <person name="Richter R.A."/>
            <person name="Bruno V.M."/>
            <person name="Liu G."/>
            <person name="Beyhan S."/>
            <person name="Sundermann A.J."/>
            <person name="Mounaud S."/>
            <person name="Pasculle A.W."/>
            <person name="Nierman W.C."/>
            <person name="Driscoll E."/>
            <person name="Cumbie R."/>
            <person name="Clancy C.J."/>
            <person name="Dupont C.L."/>
        </authorList>
    </citation>
    <scope>NUCLEOTIDE SEQUENCE</scope>
    <source>
        <strain evidence="2">GL11</strain>
    </source>
</reference>
<evidence type="ECO:0000256" key="1">
    <source>
        <dbReference type="SAM" id="MobiDB-lite"/>
    </source>
</evidence>
<evidence type="ECO:0000313" key="2">
    <source>
        <dbReference type="EMBL" id="KAG1273481.1"/>
    </source>
</evidence>
<accession>A0A9P6WSG5</accession>
<protein>
    <submittedName>
        <fullName evidence="2">Uncharacterized protein</fullName>
    </submittedName>
</protein>
<dbReference type="AlphaFoldDB" id="A0A9P6WSG5"/>
<dbReference type="Proteomes" id="UP000716291">
    <property type="component" value="Unassembled WGS sequence"/>
</dbReference>
<evidence type="ECO:0000313" key="3">
    <source>
        <dbReference type="Proteomes" id="UP000716291"/>
    </source>
</evidence>
<proteinExistence type="predicted"/>
<organism evidence="2 3">
    <name type="scientific">Rhizopus oryzae</name>
    <name type="common">Mucormycosis agent</name>
    <name type="synonym">Rhizopus arrhizus var. delemar</name>
    <dbReference type="NCBI Taxonomy" id="64495"/>
    <lineage>
        <taxon>Eukaryota</taxon>
        <taxon>Fungi</taxon>
        <taxon>Fungi incertae sedis</taxon>
        <taxon>Mucoromycota</taxon>
        <taxon>Mucoromycotina</taxon>
        <taxon>Mucoromycetes</taxon>
        <taxon>Mucorales</taxon>
        <taxon>Mucorineae</taxon>
        <taxon>Rhizopodaceae</taxon>
        <taxon>Rhizopus</taxon>
    </lineage>
</organism>
<feature type="region of interest" description="Disordered" evidence="1">
    <location>
        <begin position="1"/>
        <end position="74"/>
    </location>
</feature>
<dbReference type="EMBL" id="JAANQT010012922">
    <property type="protein sequence ID" value="KAG1273481.1"/>
    <property type="molecule type" value="Genomic_DNA"/>
</dbReference>
<sequence length="74" mass="7902">MAGHGGRSAQPGMDERRPRQRRSGGAHCGTGQGAPAAWRGDRGPGIGRQSHRQPDRARRPGPVRLPLWSAGQSQ</sequence>
<gene>
    <name evidence="2" type="ORF">G6F64_015343</name>
</gene>
<keyword evidence="3" id="KW-1185">Reference proteome</keyword>